<dbReference type="Proteomes" id="UP000186914">
    <property type="component" value="Unassembled WGS sequence"/>
</dbReference>
<evidence type="ECO:0000259" key="1">
    <source>
        <dbReference type="Pfam" id="PF13619"/>
    </source>
</evidence>
<proteinExistence type="predicted"/>
<gene>
    <name evidence="2" type="ORF">SAMN05421858_0346</name>
</gene>
<organism evidence="2 3">
    <name type="scientific">Haladaptatus litoreus</name>
    <dbReference type="NCBI Taxonomy" id="553468"/>
    <lineage>
        <taxon>Archaea</taxon>
        <taxon>Methanobacteriati</taxon>
        <taxon>Methanobacteriota</taxon>
        <taxon>Stenosarchaea group</taxon>
        <taxon>Halobacteria</taxon>
        <taxon>Halobacteriales</taxon>
        <taxon>Haladaptataceae</taxon>
        <taxon>Haladaptatus</taxon>
    </lineage>
</organism>
<reference evidence="3" key="1">
    <citation type="submission" date="2017-01" db="EMBL/GenBank/DDBJ databases">
        <authorList>
            <person name="Varghese N."/>
            <person name="Submissions S."/>
        </authorList>
    </citation>
    <scope>NUCLEOTIDE SEQUENCE [LARGE SCALE GENOMIC DNA]</scope>
    <source>
        <strain evidence="3">CGMCC 1.7737</strain>
    </source>
</reference>
<dbReference type="Pfam" id="PF13619">
    <property type="entry name" value="KTSC"/>
    <property type="match status" value="1"/>
</dbReference>
<protein>
    <submittedName>
        <fullName evidence="2">KTSC domain-containing protein</fullName>
    </submittedName>
</protein>
<evidence type="ECO:0000313" key="2">
    <source>
        <dbReference type="EMBL" id="SIQ76880.1"/>
    </source>
</evidence>
<sequence>MASSNLASVGYDTDDETLEIEFHSGGVYRYADVPQAVYQELLSARSHGSYFHENIRGKYDYRRIR</sequence>
<dbReference type="RefSeq" id="WP_076427412.1">
    <property type="nucleotide sequence ID" value="NZ_FTNO01000001.1"/>
</dbReference>
<accession>A0A1N6VG15</accession>
<keyword evidence="3" id="KW-1185">Reference proteome</keyword>
<feature type="domain" description="KTSC" evidence="1">
    <location>
        <begin position="3"/>
        <end position="59"/>
    </location>
</feature>
<dbReference type="AlphaFoldDB" id="A0A1N6VG15"/>
<dbReference type="EMBL" id="FTNO01000001">
    <property type="protein sequence ID" value="SIQ76880.1"/>
    <property type="molecule type" value="Genomic_DNA"/>
</dbReference>
<evidence type="ECO:0000313" key="3">
    <source>
        <dbReference type="Proteomes" id="UP000186914"/>
    </source>
</evidence>
<name>A0A1N6VG15_9EURY</name>
<dbReference type="InterPro" id="IPR025309">
    <property type="entry name" value="KTSC_dom"/>
</dbReference>